<dbReference type="SUPFAM" id="SSF48239">
    <property type="entry name" value="Terpenoid cyclases/Protein prenyltransferases"/>
    <property type="match status" value="1"/>
</dbReference>
<accession>A0ABV3JVD5</accession>
<gene>
    <name evidence="4" type="ORF">AB0L16_10155</name>
</gene>
<dbReference type="Gene3D" id="1.50.10.20">
    <property type="match status" value="1"/>
</dbReference>
<sequence length="422" mass="42617">MAPRSATRRTSAILGAIALFATTGVTAASADSSPAPKVPGLYGSSDPKFDGVFRQSLAFLAQNAAGVSPAPQAVDWLAGQQCADGGYPGFRADTGKPCDEHKGEFTDNTAVAVQALAAVGGRGEQVKKGLDWLTAHQNADGGWGMGPGETSNSNSTAAAIGALAAAGKDPAKVTAKSGKSPYDALLTFQLGCDAKGDDQGAFGWAPQNGQLTADNSASAASALAALGKGYLVPPAGKDDKPVQPLDCKQGNGVKGAKDPQAASSAASAYLVKKLDATGDHLESSMPGAPKGPDFGVTADAVTALAAGGHRQAAEKPLKWLESKDAKAVQWAKGDSGQGDPGRLAKLVLAAHAAGADPRDFAGTDLVAQLNATGPKPAATPTQQEEKKKEKGTTFGVWWFVGVCLVAGIGVGFLLSGRKKQQS</sequence>
<feature type="transmembrane region" description="Helical" evidence="2">
    <location>
        <begin position="396"/>
        <end position="414"/>
    </location>
</feature>
<feature type="signal peptide" evidence="3">
    <location>
        <begin position="1"/>
        <end position="27"/>
    </location>
</feature>
<evidence type="ECO:0000256" key="3">
    <source>
        <dbReference type="SAM" id="SignalP"/>
    </source>
</evidence>
<dbReference type="RefSeq" id="WP_109280931.1">
    <property type="nucleotide sequence ID" value="NZ_JBFAUK010000006.1"/>
</dbReference>
<keyword evidence="3" id="KW-0732">Signal</keyword>
<dbReference type="EMBL" id="JBFAUK010000006">
    <property type="protein sequence ID" value="MEV5506827.1"/>
    <property type="molecule type" value="Genomic_DNA"/>
</dbReference>
<dbReference type="InterPro" id="IPR008930">
    <property type="entry name" value="Terpenoid_cyclase/PrenylTrfase"/>
</dbReference>
<feature type="region of interest" description="Disordered" evidence="1">
    <location>
        <begin position="235"/>
        <end position="260"/>
    </location>
</feature>
<comment type="caution">
    <text evidence="4">The sequence shown here is derived from an EMBL/GenBank/DDBJ whole genome shotgun (WGS) entry which is preliminary data.</text>
</comment>
<keyword evidence="2" id="KW-0472">Membrane</keyword>
<evidence type="ECO:0000256" key="2">
    <source>
        <dbReference type="SAM" id="Phobius"/>
    </source>
</evidence>
<keyword evidence="5" id="KW-1185">Reference proteome</keyword>
<keyword evidence="2" id="KW-0812">Transmembrane</keyword>
<evidence type="ECO:0000313" key="4">
    <source>
        <dbReference type="EMBL" id="MEV5506827.1"/>
    </source>
</evidence>
<name>A0ABV3JVD5_STRON</name>
<protein>
    <submittedName>
        <fullName evidence="4">Prenyltransferase/squalene oxidase repeat-containing protein</fullName>
    </submittedName>
</protein>
<keyword evidence="2" id="KW-1133">Transmembrane helix</keyword>
<evidence type="ECO:0000256" key="1">
    <source>
        <dbReference type="SAM" id="MobiDB-lite"/>
    </source>
</evidence>
<organism evidence="4 5">
    <name type="scientific">Streptomyces orinoci</name>
    <name type="common">Streptoverticillium orinoci</name>
    <dbReference type="NCBI Taxonomy" id="67339"/>
    <lineage>
        <taxon>Bacteria</taxon>
        <taxon>Bacillati</taxon>
        <taxon>Actinomycetota</taxon>
        <taxon>Actinomycetes</taxon>
        <taxon>Kitasatosporales</taxon>
        <taxon>Streptomycetaceae</taxon>
        <taxon>Streptomyces</taxon>
    </lineage>
</organism>
<dbReference type="Proteomes" id="UP001552594">
    <property type="component" value="Unassembled WGS sequence"/>
</dbReference>
<proteinExistence type="predicted"/>
<feature type="chain" id="PRO_5045375351" evidence="3">
    <location>
        <begin position="28"/>
        <end position="422"/>
    </location>
</feature>
<evidence type="ECO:0000313" key="5">
    <source>
        <dbReference type="Proteomes" id="UP001552594"/>
    </source>
</evidence>
<reference evidence="4 5" key="1">
    <citation type="submission" date="2024-06" db="EMBL/GenBank/DDBJ databases">
        <title>The Natural Products Discovery Center: Release of the First 8490 Sequenced Strains for Exploring Actinobacteria Biosynthetic Diversity.</title>
        <authorList>
            <person name="Kalkreuter E."/>
            <person name="Kautsar S.A."/>
            <person name="Yang D."/>
            <person name="Bader C.D."/>
            <person name="Teijaro C.N."/>
            <person name="Fluegel L."/>
            <person name="Davis C.M."/>
            <person name="Simpson J.R."/>
            <person name="Lauterbach L."/>
            <person name="Steele A.D."/>
            <person name="Gui C."/>
            <person name="Meng S."/>
            <person name="Li G."/>
            <person name="Viehrig K."/>
            <person name="Ye F."/>
            <person name="Su P."/>
            <person name="Kiefer A.F."/>
            <person name="Nichols A."/>
            <person name="Cepeda A.J."/>
            <person name="Yan W."/>
            <person name="Fan B."/>
            <person name="Jiang Y."/>
            <person name="Adhikari A."/>
            <person name="Zheng C.-J."/>
            <person name="Schuster L."/>
            <person name="Cowan T.M."/>
            <person name="Smanski M.J."/>
            <person name="Chevrette M.G."/>
            <person name="De Carvalho L.P.S."/>
            <person name="Shen B."/>
        </authorList>
    </citation>
    <scope>NUCLEOTIDE SEQUENCE [LARGE SCALE GENOMIC DNA]</scope>
    <source>
        <strain evidence="4 5">NPDC052347</strain>
    </source>
</reference>